<organism evidence="2 3">
    <name type="scientific">Jimgerdemannia flammicorona</name>
    <dbReference type="NCBI Taxonomy" id="994334"/>
    <lineage>
        <taxon>Eukaryota</taxon>
        <taxon>Fungi</taxon>
        <taxon>Fungi incertae sedis</taxon>
        <taxon>Mucoromycota</taxon>
        <taxon>Mucoromycotina</taxon>
        <taxon>Endogonomycetes</taxon>
        <taxon>Endogonales</taxon>
        <taxon>Endogonaceae</taxon>
        <taxon>Jimgerdemannia</taxon>
    </lineage>
</organism>
<dbReference type="EMBL" id="RBNJ01009111">
    <property type="protein sequence ID" value="RUS27071.1"/>
    <property type="molecule type" value="Genomic_DNA"/>
</dbReference>
<protein>
    <submittedName>
        <fullName evidence="2">Uncharacterized protein</fullName>
    </submittedName>
</protein>
<comment type="caution">
    <text evidence="2">The sequence shown here is derived from an EMBL/GenBank/DDBJ whole genome shotgun (WGS) entry which is preliminary data.</text>
</comment>
<evidence type="ECO:0000313" key="3">
    <source>
        <dbReference type="Proteomes" id="UP000274822"/>
    </source>
</evidence>
<accession>A0A433QBD5</accession>
<evidence type="ECO:0000313" key="2">
    <source>
        <dbReference type="EMBL" id="RUS27071.1"/>
    </source>
</evidence>
<sequence>MRARHGLQVVLRVPVRIEDDDRVGRNKVDAHPAGARREQEHEVGASGGVEVLDGLVALLGFHAAVKTLVRMPAQRHVVGENVEHHDKLRENEDAMATIFQSHQKFVKQDHLAAAHDQPLKLFALQLRRLLGVWEKVRVITGLLELHGNVQPLLLLLLGAFLQGAKILVMHL</sequence>
<gene>
    <name evidence="2" type="ORF">BC938DRAFT_483754</name>
</gene>
<feature type="region of interest" description="Disordered" evidence="1">
    <location>
        <begin position="23"/>
        <end position="42"/>
    </location>
</feature>
<keyword evidence="3" id="KW-1185">Reference proteome</keyword>
<reference evidence="2 3" key="1">
    <citation type="journal article" date="2018" name="New Phytol.">
        <title>Phylogenomics of Endogonaceae and evolution of mycorrhizas within Mucoromycota.</title>
        <authorList>
            <person name="Chang Y."/>
            <person name="Desiro A."/>
            <person name="Na H."/>
            <person name="Sandor L."/>
            <person name="Lipzen A."/>
            <person name="Clum A."/>
            <person name="Barry K."/>
            <person name="Grigoriev I.V."/>
            <person name="Martin F.M."/>
            <person name="Stajich J.E."/>
            <person name="Smith M.E."/>
            <person name="Bonito G."/>
            <person name="Spatafora J.W."/>
        </authorList>
    </citation>
    <scope>NUCLEOTIDE SEQUENCE [LARGE SCALE GENOMIC DNA]</scope>
    <source>
        <strain evidence="2 3">AD002</strain>
    </source>
</reference>
<dbReference type="Proteomes" id="UP000274822">
    <property type="component" value="Unassembled WGS sequence"/>
</dbReference>
<evidence type="ECO:0000256" key="1">
    <source>
        <dbReference type="SAM" id="MobiDB-lite"/>
    </source>
</evidence>
<proteinExistence type="predicted"/>
<name>A0A433QBD5_9FUNG</name>
<dbReference type="AlphaFoldDB" id="A0A433QBD5"/>